<reference evidence="1 2" key="1">
    <citation type="submission" date="2016-03" db="EMBL/GenBank/DDBJ databases">
        <title>Whole genome sequencing of Grifola frondosa 9006-11.</title>
        <authorList>
            <person name="Min B."/>
            <person name="Park H."/>
            <person name="Kim J.-G."/>
            <person name="Cho H."/>
            <person name="Oh Y.-L."/>
            <person name="Kong W.-S."/>
            <person name="Choi I.-G."/>
        </authorList>
    </citation>
    <scope>NUCLEOTIDE SEQUENCE [LARGE SCALE GENOMIC DNA]</scope>
    <source>
        <strain evidence="1 2">9006-11</strain>
    </source>
</reference>
<comment type="caution">
    <text evidence="1">The sequence shown here is derived from an EMBL/GenBank/DDBJ whole genome shotgun (WGS) entry which is preliminary data.</text>
</comment>
<name>A0A1C7MS18_GRIFR</name>
<proteinExistence type="predicted"/>
<dbReference type="STRING" id="5627.A0A1C7MS18"/>
<gene>
    <name evidence="1" type="ORF">A0H81_00560</name>
</gene>
<dbReference type="Proteomes" id="UP000092993">
    <property type="component" value="Unassembled WGS sequence"/>
</dbReference>
<evidence type="ECO:0000313" key="1">
    <source>
        <dbReference type="EMBL" id="OBZ79665.1"/>
    </source>
</evidence>
<organism evidence="1 2">
    <name type="scientific">Grifola frondosa</name>
    <name type="common">Maitake</name>
    <name type="synonym">Polyporus frondosus</name>
    <dbReference type="NCBI Taxonomy" id="5627"/>
    <lineage>
        <taxon>Eukaryota</taxon>
        <taxon>Fungi</taxon>
        <taxon>Dikarya</taxon>
        <taxon>Basidiomycota</taxon>
        <taxon>Agaricomycotina</taxon>
        <taxon>Agaricomycetes</taxon>
        <taxon>Polyporales</taxon>
        <taxon>Grifolaceae</taxon>
        <taxon>Grifola</taxon>
    </lineage>
</organism>
<evidence type="ECO:0000313" key="2">
    <source>
        <dbReference type="Proteomes" id="UP000092993"/>
    </source>
</evidence>
<dbReference type="AlphaFoldDB" id="A0A1C7MS18"/>
<keyword evidence="2" id="KW-1185">Reference proteome</keyword>
<dbReference type="EMBL" id="LUGG01000001">
    <property type="protein sequence ID" value="OBZ79665.1"/>
    <property type="molecule type" value="Genomic_DNA"/>
</dbReference>
<dbReference type="OrthoDB" id="160374at2759"/>
<sequence>MGPQSAQEFIRALKAPADPPHAGGPFKIVIARKAWDDPSLYIINKAEVIVEWILTRLLKEKSKERDANPIFDVQHWELLSDILVSVNTSKSDGSTRAVKAWLVPY</sequence>
<accession>A0A1C7MS18</accession>
<protein>
    <submittedName>
        <fullName evidence="1">Uncharacterized protein</fullName>
    </submittedName>
</protein>